<evidence type="ECO:0000313" key="18">
    <source>
        <dbReference type="Proteomes" id="UP000315439"/>
    </source>
</evidence>
<evidence type="ECO:0000259" key="15">
    <source>
        <dbReference type="Pfam" id="PF04151"/>
    </source>
</evidence>
<dbReference type="Gene3D" id="3.40.30.160">
    <property type="entry name" value="Collagenase ColT, N-terminal domain"/>
    <property type="match status" value="1"/>
</dbReference>
<dbReference type="GO" id="GO:0005576">
    <property type="term" value="C:extracellular region"/>
    <property type="evidence" value="ECO:0007669"/>
    <property type="project" value="UniProtKB-SubCell"/>
</dbReference>
<evidence type="ECO:0000256" key="5">
    <source>
        <dbReference type="ARBA" id="ARBA00022525"/>
    </source>
</evidence>
<dbReference type="Pfam" id="PF04151">
    <property type="entry name" value="PPC"/>
    <property type="match status" value="1"/>
</dbReference>
<evidence type="ECO:0000256" key="13">
    <source>
        <dbReference type="PIRSR" id="PIRSR602169-1"/>
    </source>
</evidence>
<evidence type="ECO:0000256" key="3">
    <source>
        <dbReference type="ARBA" id="ARBA00004613"/>
    </source>
</evidence>
<dbReference type="InterPro" id="IPR007280">
    <property type="entry name" value="Peptidase_C_arc/bac"/>
</dbReference>
<keyword evidence="9" id="KW-0378">Hydrolase</keyword>
<evidence type="ECO:0000259" key="16">
    <source>
        <dbReference type="Pfam" id="PF08453"/>
    </source>
</evidence>
<feature type="domain" description="Peptidase M9 collagenase N-terminal" evidence="16">
    <location>
        <begin position="103"/>
        <end position="275"/>
    </location>
</feature>
<dbReference type="PANTHER" id="PTHR13062:SF9">
    <property type="entry name" value="MICROBIAL COLLAGENASE"/>
    <property type="match status" value="1"/>
</dbReference>
<comment type="catalytic activity">
    <reaction evidence="1">
        <text>Digestion of native collagen in the triple helical region at Xaa-|-Gly bonds. With synthetic peptides, a preference is shown for Gly at P3 and P1', Pro and Ala at P2 and P2', and hydroxyproline, Ala or Arg at P3'.</text>
        <dbReference type="EC" id="3.4.24.3"/>
    </reaction>
</comment>
<feature type="active site" evidence="13">
    <location>
        <position position="506"/>
    </location>
</feature>
<dbReference type="GO" id="GO:0008270">
    <property type="term" value="F:zinc ion binding"/>
    <property type="evidence" value="ECO:0007669"/>
    <property type="project" value="InterPro"/>
</dbReference>
<evidence type="ECO:0000256" key="14">
    <source>
        <dbReference type="SAM" id="SignalP"/>
    </source>
</evidence>
<evidence type="ECO:0000313" key="17">
    <source>
        <dbReference type="EMBL" id="TQV89526.1"/>
    </source>
</evidence>
<feature type="domain" description="Peptidase C-terminal archaeal/bacterial" evidence="15">
    <location>
        <begin position="663"/>
        <end position="724"/>
    </location>
</feature>
<evidence type="ECO:0000256" key="9">
    <source>
        <dbReference type="ARBA" id="ARBA00022801"/>
    </source>
</evidence>
<dbReference type="RefSeq" id="WP_142891590.1">
    <property type="nucleotide sequence ID" value="NZ_ML660160.1"/>
</dbReference>
<dbReference type="GO" id="GO:0004222">
    <property type="term" value="F:metalloendopeptidase activity"/>
    <property type="evidence" value="ECO:0007669"/>
    <property type="project" value="UniProtKB-EC"/>
</dbReference>
<feature type="chain" id="PRO_5021746827" description="microbial collagenase" evidence="14">
    <location>
        <begin position="22"/>
        <end position="859"/>
    </location>
</feature>
<gene>
    <name evidence="17" type="ORF">FLL46_01185</name>
</gene>
<reference evidence="17 18" key="1">
    <citation type="submission" date="2019-07" db="EMBL/GenBank/DDBJ databases">
        <title>Draft genome for Aliikangiella sp. M105.</title>
        <authorList>
            <person name="Wang G."/>
        </authorList>
    </citation>
    <scope>NUCLEOTIDE SEQUENCE [LARGE SCALE GENOMIC DNA]</scope>
    <source>
        <strain evidence="17 18">M105</strain>
    </source>
</reference>
<accession>A0A545UJ84</accession>
<evidence type="ECO:0000256" key="4">
    <source>
        <dbReference type="ARBA" id="ARBA00012653"/>
    </source>
</evidence>
<evidence type="ECO:0000256" key="7">
    <source>
        <dbReference type="ARBA" id="ARBA00022723"/>
    </source>
</evidence>
<dbReference type="PRINTS" id="PR00931">
    <property type="entry name" value="MICOLLPTASE"/>
</dbReference>
<comment type="subcellular location">
    <subcellularLocation>
        <location evidence="3">Secreted</location>
    </subcellularLocation>
</comment>
<name>A0A545UJ84_9GAMM</name>
<comment type="cofactor">
    <cofactor evidence="2">
        <name>Zn(2+)</name>
        <dbReference type="ChEBI" id="CHEBI:29105"/>
    </cofactor>
</comment>
<dbReference type="InterPro" id="IPR002169">
    <property type="entry name" value="Peptidase_M9A/M9B"/>
</dbReference>
<evidence type="ECO:0000256" key="10">
    <source>
        <dbReference type="ARBA" id="ARBA00022833"/>
    </source>
</evidence>
<dbReference type="OrthoDB" id="9802683at2"/>
<evidence type="ECO:0000256" key="2">
    <source>
        <dbReference type="ARBA" id="ARBA00001947"/>
    </source>
</evidence>
<organism evidence="17 18">
    <name type="scientific">Aliikangiella coralliicola</name>
    <dbReference type="NCBI Taxonomy" id="2592383"/>
    <lineage>
        <taxon>Bacteria</taxon>
        <taxon>Pseudomonadati</taxon>
        <taxon>Pseudomonadota</taxon>
        <taxon>Gammaproteobacteria</taxon>
        <taxon>Oceanospirillales</taxon>
        <taxon>Pleioneaceae</taxon>
        <taxon>Aliikangiella</taxon>
    </lineage>
</organism>
<dbReference type="InterPro" id="IPR013661">
    <property type="entry name" value="Peptidase_M9_N_dom"/>
</dbReference>
<comment type="caution">
    <text evidence="17">The sequence shown here is derived from an EMBL/GenBank/DDBJ whole genome shotgun (WGS) entry which is preliminary data.</text>
</comment>
<dbReference type="Pfam" id="PF08453">
    <property type="entry name" value="Peptidase_M9_N"/>
    <property type="match status" value="1"/>
</dbReference>
<keyword evidence="8 14" id="KW-0732">Signal</keyword>
<feature type="signal peptide" evidence="14">
    <location>
        <begin position="1"/>
        <end position="21"/>
    </location>
</feature>
<dbReference type="Proteomes" id="UP000315439">
    <property type="component" value="Unassembled WGS sequence"/>
</dbReference>
<dbReference type="Gene3D" id="2.60.120.380">
    <property type="match status" value="2"/>
</dbReference>
<evidence type="ECO:0000256" key="6">
    <source>
        <dbReference type="ARBA" id="ARBA00022670"/>
    </source>
</evidence>
<evidence type="ECO:0000256" key="11">
    <source>
        <dbReference type="ARBA" id="ARBA00023049"/>
    </source>
</evidence>
<dbReference type="PANTHER" id="PTHR13062">
    <property type="entry name" value="COLLAGENASE"/>
    <property type="match status" value="1"/>
</dbReference>
<dbReference type="Gene3D" id="1.10.390.20">
    <property type="match status" value="1"/>
</dbReference>
<keyword evidence="12" id="KW-0865">Zymogen</keyword>
<evidence type="ECO:0000256" key="1">
    <source>
        <dbReference type="ARBA" id="ARBA00000424"/>
    </source>
</evidence>
<proteinExistence type="predicted"/>
<evidence type="ECO:0000256" key="8">
    <source>
        <dbReference type="ARBA" id="ARBA00022729"/>
    </source>
</evidence>
<keyword evidence="10" id="KW-0862">Zinc</keyword>
<sequence>MKLKKLTSIAMFLMAGNTAFAGTTHSNSLVKLEEHHKPSILLKTEKGVQLTDSLGRDQLARQPAHQAKKTLSQSKSTLSSSLLTASQPVTTTAAATNVCVTSDELAAISGATRTALLKTATDFTCLEDDLWSSPKTNMGSLFNEASMITIAQEARLLAIDYDGTNANNLQNFLLYLRVGVWAQYGNDDVIGDHSVAVSDAIAEFLDAFAANQNYYNTDETHGLTVKEAMVLMSSKSEFYARYLPVVINWLNSYEKDWGANMQRMLTKSLILIYRARKTDDFIAIVESDMSLLNALNNFLKDNTDLIGSSESYQFKDVASELGRILRYSGEVRDRAKVMIKDFLTRYTVDGEASSAWLKLVGQIEAYDADNCDYYNICNFRAELEAKILPITHHCSDSLTVRAQDLTGQQLTQICDDLSSQETYFHQKLATGMTPVADDNNRFLELVIYDSSSEYKKYSGIIFGNSTDNGGQYLEGDPSKVGNIPRFFAHEAEWLLPEFAVWNLTHEYIHYLDGRFNMYGDFRTGYAHNTTWWSEGLAEYISLKDLNDDAIEEARKNTYQLSELFSTRYGDGSTRIYDWGYLAVRYFFEKRASDISSILNLMRNGDYDELDDFLANIGTSYDSDFANWLQEVESKESPTNDSTLANGASITISSNGEEQPGFLINLPESAINLEIKISGGSGDADLHVKYGEGVSESDYDYRPWKGGNNETVTVDKPASGLWSLMANPYKNRGFNDVTLTVSWEEDDGSSNQGVCHELSPITRGKLKSESPVCIGANLAQLSIWVDSGMTELKLTTIGGEGDGTLYHSDDTWTTTSRYYKRSKTANTNEETIIIRNPRRGWHYVTMREQGEGVTLEATLQ</sequence>
<dbReference type="EC" id="3.4.24.3" evidence="4"/>
<keyword evidence="11" id="KW-0482">Metalloprotease</keyword>
<keyword evidence="7" id="KW-0479">Metal-binding</keyword>
<dbReference type="EMBL" id="VIKS01000001">
    <property type="protein sequence ID" value="TQV89526.1"/>
    <property type="molecule type" value="Genomic_DNA"/>
</dbReference>
<dbReference type="Pfam" id="PF01752">
    <property type="entry name" value="Peptidase_M9"/>
    <property type="match status" value="1"/>
</dbReference>
<keyword evidence="6" id="KW-0645">Protease</keyword>
<keyword evidence="18" id="KW-1185">Reference proteome</keyword>
<keyword evidence="5" id="KW-0964">Secreted</keyword>
<protein>
    <recommendedName>
        <fullName evidence="4">microbial collagenase</fullName>
        <ecNumber evidence="4">3.4.24.3</ecNumber>
    </recommendedName>
</protein>
<evidence type="ECO:0000256" key="12">
    <source>
        <dbReference type="ARBA" id="ARBA00023145"/>
    </source>
</evidence>
<dbReference type="AlphaFoldDB" id="A0A545UJ84"/>
<dbReference type="GO" id="GO:0006508">
    <property type="term" value="P:proteolysis"/>
    <property type="evidence" value="ECO:0007669"/>
    <property type="project" value="UniProtKB-KW"/>
</dbReference>